<reference evidence="8" key="1">
    <citation type="submission" date="2022-10" db="EMBL/GenBank/DDBJ databases">
        <title>Catenovulum adriacola sp. nov. isolated in the Harbour of Susak.</title>
        <authorList>
            <person name="Schoch T."/>
            <person name="Reich S.J."/>
            <person name="Stoeferle S."/>
            <person name="Flaiz M."/>
            <person name="Kazda M."/>
            <person name="Riedel C.U."/>
            <person name="Duerre P."/>
        </authorList>
    </citation>
    <scope>NUCLEOTIDE SEQUENCE</scope>
    <source>
        <strain evidence="8">TS8</strain>
    </source>
</reference>
<dbReference type="InterPro" id="IPR037066">
    <property type="entry name" value="Plug_dom_sf"/>
</dbReference>
<dbReference type="Gene3D" id="2.170.130.10">
    <property type="entry name" value="TonB-dependent receptor, plug domain"/>
    <property type="match status" value="1"/>
</dbReference>
<dbReference type="InterPro" id="IPR000531">
    <property type="entry name" value="Beta-barrel_TonB"/>
</dbReference>
<keyword evidence="3" id="KW-0998">Cell outer membrane</keyword>
<evidence type="ECO:0000256" key="1">
    <source>
        <dbReference type="ARBA" id="ARBA00004442"/>
    </source>
</evidence>
<keyword evidence="9" id="KW-1185">Reference proteome</keyword>
<sequence length="1001" mass="110389">MNLKKTLLATSLTAVFVQLTTSSLAFAAETQTEETEVITVKGIRGSTIAAIQNKRFSNSIVESIAAEDIGKLPDITIADTLQRVTGIQIQRSAGEGAQINVRGLSQVTTLLNGEQFISAGSITGLTPDYSDIPAELLGGVDVYKSAEANLMAGGISGTINLKSRRPLALEKTGWTFVGSGELSDGNYTDELGKKVTGFVGYKGEDFGFIATATRSDSTLANYRYGMWSDYWQGFVDDFDGNSDGTDEQVEIFGNIDYGITNKIAERERTGFSSTFQYIVNDDVEVLADVFYTKMTNYDTANGLVIDNNWSKNQDYITPLEFVNRGPSVDGSGRDLITPITYEINAPRIKSNGEAVVSERESLNFNLQTNLHLSDYLTTTVRFIHGEATNDTMRNFVDAYTTSGAQSAVNRNTRTDGVTAPVNPNGMGPEDVTVLVDTKGKYPAFAFPAELGYDISNYTLVSTFSDQNTIDESNLDALRLDSKYEFENSFGFVDTASIEFGARYGQWNVDSVNYDLVAPVQANDRNGELETAYAKWKDISASISNGGDTITGAEDVSFENLFGMGYVKEISDFGPATTYIYSKDDEGNYSSIDPAQLGYYFIDTEKMKDVLGFQNTLYPGNIRANRWNNTYEVEDKSTTSYVQLNLEGELGLPFTANVGVQAVNRKRTVTSYNTQTNAGTLEVGRVEYKSILGTPDPRVGKTITETETLDFLPRVNLSVDIRDDLKLRFSYTENLTQLDANILGKGSSTTFVSHPTLEGVFSATQVNTTGNPNLDPWSSTNYDASIEWYFNEQGIINLGAYRIEIDSFPTGFQTTINGIADTDGVVRNDGLDHFTLKNGDGGTLEGFEIGYQQAYDFLPGILDGLGSNINYTYTDGEGGDTDFYGESMVMGGISKEQVNAILWYQRDGIEARIAYNYRSDRYIQTKMFEQVNGNSNRVALFVEPTRFVDASISYSFNDNIQVYLQGQNLTKEYEQSYAQWADMKVSQNIFEARYTVGLRGSF</sequence>
<evidence type="ECO:0000256" key="5">
    <source>
        <dbReference type="SAM" id="SignalP"/>
    </source>
</evidence>
<evidence type="ECO:0000313" key="9">
    <source>
        <dbReference type="Proteomes" id="UP001163726"/>
    </source>
</evidence>
<dbReference type="RefSeq" id="WP_268074947.1">
    <property type="nucleotide sequence ID" value="NZ_CP109965.1"/>
</dbReference>
<comment type="subcellular location">
    <subcellularLocation>
        <location evidence="1 4">Cell outer membrane</location>
    </subcellularLocation>
</comment>
<organism evidence="8 9">
    <name type="scientific">Catenovulum adriaticum</name>
    <dbReference type="NCBI Taxonomy" id="2984846"/>
    <lineage>
        <taxon>Bacteria</taxon>
        <taxon>Pseudomonadati</taxon>
        <taxon>Pseudomonadota</taxon>
        <taxon>Gammaproteobacteria</taxon>
        <taxon>Alteromonadales</taxon>
        <taxon>Alteromonadaceae</taxon>
        <taxon>Catenovulum</taxon>
    </lineage>
</organism>
<keyword evidence="5" id="KW-0732">Signal</keyword>
<keyword evidence="8" id="KW-0675">Receptor</keyword>
<evidence type="ECO:0000259" key="6">
    <source>
        <dbReference type="Pfam" id="PF00593"/>
    </source>
</evidence>
<accession>A0ABY7AM10</accession>
<dbReference type="NCBIfam" id="TIGR01782">
    <property type="entry name" value="TonB-Xanth-Caul"/>
    <property type="match status" value="1"/>
</dbReference>
<feature type="domain" description="TonB-dependent receptor-like beta-barrel" evidence="6">
    <location>
        <begin position="438"/>
        <end position="968"/>
    </location>
</feature>
<evidence type="ECO:0000256" key="2">
    <source>
        <dbReference type="ARBA" id="ARBA00023136"/>
    </source>
</evidence>
<dbReference type="InterPro" id="IPR036942">
    <property type="entry name" value="Beta-barrel_TonB_sf"/>
</dbReference>
<keyword evidence="4" id="KW-0798">TonB box</keyword>
<dbReference type="PANTHER" id="PTHR40980">
    <property type="entry name" value="PLUG DOMAIN-CONTAINING PROTEIN"/>
    <property type="match status" value="1"/>
</dbReference>
<comment type="similarity">
    <text evidence="4">Belongs to the TonB-dependent receptor family.</text>
</comment>
<keyword evidence="2 4" id="KW-0472">Membrane</keyword>
<feature type="signal peptide" evidence="5">
    <location>
        <begin position="1"/>
        <end position="27"/>
    </location>
</feature>
<dbReference type="InterPro" id="IPR012910">
    <property type="entry name" value="Plug_dom"/>
</dbReference>
<dbReference type="InterPro" id="IPR010104">
    <property type="entry name" value="TonB_rcpt_bac"/>
</dbReference>
<dbReference type="Pfam" id="PF00593">
    <property type="entry name" value="TonB_dep_Rec_b-barrel"/>
    <property type="match status" value="1"/>
</dbReference>
<feature type="domain" description="TonB-dependent receptor plug" evidence="7">
    <location>
        <begin position="57"/>
        <end position="157"/>
    </location>
</feature>
<gene>
    <name evidence="8" type="ORF">OLW01_01910</name>
</gene>
<protein>
    <submittedName>
        <fullName evidence="8">TonB-dependent receptor</fullName>
    </submittedName>
</protein>
<evidence type="ECO:0000259" key="7">
    <source>
        <dbReference type="Pfam" id="PF07715"/>
    </source>
</evidence>
<feature type="chain" id="PRO_5045936791" evidence="5">
    <location>
        <begin position="28"/>
        <end position="1001"/>
    </location>
</feature>
<evidence type="ECO:0000256" key="4">
    <source>
        <dbReference type="RuleBase" id="RU003357"/>
    </source>
</evidence>
<evidence type="ECO:0000313" key="8">
    <source>
        <dbReference type="EMBL" id="WAJ70597.1"/>
    </source>
</evidence>
<dbReference type="Pfam" id="PF07715">
    <property type="entry name" value="Plug"/>
    <property type="match status" value="1"/>
</dbReference>
<name>A0ABY7AM10_9ALTE</name>
<dbReference type="PANTHER" id="PTHR40980:SF3">
    <property type="entry name" value="TONB-DEPENDENT RECEPTOR-LIKE BETA-BARREL DOMAIN-CONTAINING PROTEIN"/>
    <property type="match status" value="1"/>
</dbReference>
<dbReference type="Gene3D" id="2.40.170.20">
    <property type="entry name" value="TonB-dependent receptor, beta-barrel domain"/>
    <property type="match status" value="1"/>
</dbReference>
<dbReference type="Proteomes" id="UP001163726">
    <property type="component" value="Chromosome"/>
</dbReference>
<evidence type="ECO:0000256" key="3">
    <source>
        <dbReference type="ARBA" id="ARBA00023237"/>
    </source>
</evidence>
<dbReference type="EMBL" id="CP109965">
    <property type="protein sequence ID" value="WAJ70597.1"/>
    <property type="molecule type" value="Genomic_DNA"/>
</dbReference>
<dbReference type="SUPFAM" id="SSF56935">
    <property type="entry name" value="Porins"/>
    <property type="match status" value="1"/>
</dbReference>
<proteinExistence type="inferred from homology"/>